<name>A0ACC1IFX9_9FUNG</name>
<protein>
    <submittedName>
        <fullName evidence="1">Alpha tubulin suppressor</fullName>
    </submittedName>
</protein>
<comment type="caution">
    <text evidence="1">The sequence shown here is derived from an EMBL/GenBank/DDBJ whole genome shotgun (WGS) entry which is preliminary data.</text>
</comment>
<keyword evidence="2" id="KW-1185">Reference proteome</keyword>
<accession>A0ACC1IFX9</accession>
<reference evidence="1" key="1">
    <citation type="submission" date="2022-07" db="EMBL/GenBank/DDBJ databases">
        <title>Phylogenomic reconstructions and comparative analyses of Kickxellomycotina fungi.</title>
        <authorList>
            <person name="Reynolds N.K."/>
            <person name="Stajich J.E."/>
            <person name="Barry K."/>
            <person name="Grigoriev I.V."/>
            <person name="Crous P."/>
            <person name="Smith M.E."/>
        </authorList>
    </citation>
    <scope>NUCLEOTIDE SEQUENCE</scope>
    <source>
        <strain evidence="1">Benny 63K</strain>
    </source>
</reference>
<dbReference type="Proteomes" id="UP001150581">
    <property type="component" value="Unassembled WGS sequence"/>
</dbReference>
<evidence type="ECO:0000313" key="2">
    <source>
        <dbReference type="Proteomes" id="UP001150581"/>
    </source>
</evidence>
<gene>
    <name evidence="1" type="primary">ATS1_1</name>
    <name evidence="1" type="ORF">LPJ66_005175</name>
</gene>
<proteinExistence type="predicted"/>
<sequence length="396" mass="41942">MAHILAIGSNSSGQLATNDSNDAHHLAQTIFADADGYVADADTVWRVLGGGNHAFAWSDDGTKLVASGSNSDGELATGSEGTGPIFLWTPVGFPGDRVRQIACGWNHSVLLNAQGQLFSAGSNIFDQLGIGIQGRSQKFSSTWMPVLAAQDNDNSTTKFVNIACGLRHTLALDENGMVYGWGANRCGQLGIASPDKKSTSVLQMKLVSAGLPPIAMLACGRSHSILVANDRRTVFVGGQDKYCQCGPSDSQPVAGTWRKFLLPRPAAKLCSGWEFGAVLLEPVSKINLTGKGGVVVMWGRADHGQLATVQQSAQSTCSRELVYVDLDCVHDIACGSNHTVAMTEDGAVYMWGWNEHGNAGDPSLKNVHQPLRIDSPPLDTRAVAIGCGYGNSYIIL</sequence>
<organism evidence="1 2">
    <name type="scientific">Kickxella alabastrina</name>
    <dbReference type="NCBI Taxonomy" id="61397"/>
    <lineage>
        <taxon>Eukaryota</taxon>
        <taxon>Fungi</taxon>
        <taxon>Fungi incertae sedis</taxon>
        <taxon>Zoopagomycota</taxon>
        <taxon>Kickxellomycotina</taxon>
        <taxon>Kickxellomycetes</taxon>
        <taxon>Kickxellales</taxon>
        <taxon>Kickxellaceae</taxon>
        <taxon>Kickxella</taxon>
    </lineage>
</organism>
<evidence type="ECO:0000313" key="1">
    <source>
        <dbReference type="EMBL" id="KAJ1894470.1"/>
    </source>
</evidence>
<dbReference type="EMBL" id="JANBPG010000689">
    <property type="protein sequence ID" value="KAJ1894470.1"/>
    <property type="molecule type" value="Genomic_DNA"/>
</dbReference>